<dbReference type="InterPro" id="IPR050902">
    <property type="entry name" value="ABC_Transporter_SBP"/>
</dbReference>
<organism evidence="3 4">
    <name type="scientific">Vibrio celticus</name>
    <dbReference type="NCBI Taxonomy" id="446372"/>
    <lineage>
        <taxon>Bacteria</taxon>
        <taxon>Pseudomonadati</taxon>
        <taxon>Pseudomonadota</taxon>
        <taxon>Gammaproteobacteria</taxon>
        <taxon>Vibrionales</taxon>
        <taxon>Vibrionaceae</taxon>
        <taxon>Vibrio</taxon>
    </lineage>
</organism>
<evidence type="ECO:0000256" key="1">
    <source>
        <dbReference type="SAM" id="SignalP"/>
    </source>
</evidence>
<evidence type="ECO:0000313" key="4">
    <source>
        <dbReference type="Proteomes" id="UP000092819"/>
    </source>
</evidence>
<gene>
    <name evidence="3" type="primary">hmuT</name>
    <name evidence="3" type="ORF">VCE7224_02797</name>
</gene>
<dbReference type="Gene3D" id="3.40.50.1980">
    <property type="entry name" value="Nitrogenase molybdenum iron protein domain"/>
    <property type="match status" value="2"/>
</dbReference>
<dbReference type="SUPFAM" id="SSF53807">
    <property type="entry name" value="Helical backbone' metal receptor"/>
    <property type="match status" value="1"/>
</dbReference>
<dbReference type="CDD" id="cd01149">
    <property type="entry name" value="HutB"/>
    <property type="match status" value="1"/>
</dbReference>
<reference evidence="4" key="1">
    <citation type="submission" date="2016-06" db="EMBL/GenBank/DDBJ databases">
        <authorList>
            <person name="Rodrigo-Torres L."/>
            <person name="Arahal D.R."/>
        </authorList>
    </citation>
    <scope>NUCLEOTIDE SEQUENCE [LARGE SCALE GENOMIC DNA]</scope>
    <source>
        <strain evidence="4">CECT 7224</strain>
    </source>
</reference>
<dbReference type="PROSITE" id="PS50983">
    <property type="entry name" value="FE_B12_PBP"/>
    <property type="match status" value="1"/>
</dbReference>
<evidence type="ECO:0000313" key="3">
    <source>
        <dbReference type="EMBL" id="SBT14035.1"/>
    </source>
</evidence>
<evidence type="ECO:0000259" key="2">
    <source>
        <dbReference type="PROSITE" id="PS50983"/>
    </source>
</evidence>
<feature type="domain" description="Fe/B12 periplasmic-binding" evidence="2">
    <location>
        <begin position="39"/>
        <end position="296"/>
    </location>
</feature>
<name>A0A1C3JFY1_9VIBR</name>
<dbReference type="PANTHER" id="PTHR30535:SF4">
    <property type="entry name" value="HEMIN-BINDING PERIPLASMIC PROTEIN HMUT"/>
    <property type="match status" value="1"/>
</dbReference>
<dbReference type="PANTHER" id="PTHR30535">
    <property type="entry name" value="VITAMIN B12-BINDING PROTEIN"/>
    <property type="match status" value="1"/>
</dbReference>
<dbReference type="EMBL" id="FLQZ01000059">
    <property type="protein sequence ID" value="SBT14035.1"/>
    <property type="molecule type" value="Genomic_DNA"/>
</dbReference>
<dbReference type="InterPro" id="IPR002491">
    <property type="entry name" value="ABC_transptr_periplasmic_BD"/>
</dbReference>
<feature type="chain" id="PRO_5008676675" evidence="1">
    <location>
        <begin position="33"/>
        <end position="306"/>
    </location>
</feature>
<feature type="signal peptide" evidence="1">
    <location>
        <begin position="1"/>
        <end position="32"/>
    </location>
</feature>
<accession>A0A1C3JFY1</accession>
<dbReference type="RefSeq" id="WP_065676779.1">
    <property type="nucleotide sequence ID" value="NZ_AP025464.1"/>
</dbReference>
<dbReference type="Pfam" id="PF01497">
    <property type="entry name" value="Peripla_BP_2"/>
    <property type="match status" value="1"/>
</dbReference>
<keyword evidence="4" id="KW-1185">Reference proteome</keyword>
<sequence>MNNLNVLNKLKTKTPLLSLAAISLALSAPAMANDAEQPRIISAGSAVTELVLALGAEEQLVAIDVTSHFPQAENLPKIGYHRNLSAEGLLALEPTTLIGSDEMGPDNAISQLKSAGVDVEIVNTEANVEGLLKRIDQIAKITHTEAHSQQVKAEVNQKIAALKANQVPSNEAKKVLFLLLHEGRPANVAGGETSPNAIIELAGGINPAAQSLTSYKPLSMESLVEMQPDVILVSGRSYQKMGGADAILKSLPMLAATPAGMNKQIITVNGSALVGGLGLESLSEAKRLNALIYRYNLSTAITYLPL</sequence>
<protein>
    <submittedName>
        <fullName evidence="3">Hemin-binding periplasmic protein HmuT</fullName>
    </submittedName>
</protein>
<dbReference type="AlphaFoldDB" id="A0A1C3JFY1"/>
<keyword evidence="1" id="KW-0732">Signal</keyword>
<dbReference type="Proteomes" id="UP000092819">
    <property type="component" value="Unassembled WGS sequence"/>
</dbReference>
<proteinExistence type="predicted"/>